<dbReference type="AlphaFoldDB" id="A0A5B7F4C9"/>
<gene>
    <name evidence="1" type="ORF">E2C01_033541</name>
</gene>
<evidence type="ECO:0000313" key="1">
    <source>
        <dbReference type="EMBL" id="MPC39988.1"/>
    </source>
</evidence>
<accession>A0A5B7F4C9</accession>
<dbReference type="Proteomes" id="UP000324222">
    <property type="component" value="Unassembled WGS sequence"/>
</dbReference>
<evidence type="ECO:0000313" key="2">
    <source>
        <dbReference type="Proteomes" id="UP000324222"/>
    </source>
</evidence>
<reference evidence="1 2" key="1">
    <citation type="submission" date="2019-05" db="EMBL/GenBank/DDBJ databases">
        <title>Another draft genome of Portunus trituberculatus and its Hox gene families provides insights of decapod evolution.</title>
        <authorList>
            <person name="Jeong J.-H."/>
            <person name="Song I."/>
            <person name="Kim S."/>
            <person name="Choi T."/>
            <person name="Kim D."/>
            <person name="Ryu S."/>
            <person name="Kim W."/>
        </authorList>
    </citation>
    <scope>NUCLEOTIDE SEQUENCE [LARGE SCALE GENOMIC DNA]</scope>
    <source>
        <tissue evidence="1">Muscle</tissue>
    </source>
</reference>
<sequence>MYASHVARPKRKETRSSVPRRYKVTIGASRKCHRHIPIKMYFNYWLWYGTRAFTLSSVTEKVCASLFFP</sequence>
<organism evidence="1 2">
    <name type="scientific">Portunus trituberculatus</name>
    <name type="common">Swimming crab</name>
    <name type="synonym">Neptunus trituberculatus</name>
    <dbReference type="NCBI Taxonomy" id="210409"/>
    <lineage>
        <taxon>Eukaryota</taxon>
        <taxon>Metazoa</taxon>
        <taxon>Ecdysozoa</taxon>
        <taxon>Arthropoda</taxon>
        <taxon>Crustacea</taxon>
        <taxon>Multicrustacea</taxon>
        <taxon>Malacostraca</taxon>
        <taxon>Eumalacostraca</taxon>
        <taxon>Eucarida</taxon>
        <taxon>Decapoda</taxon>
        <taxon>Pleocyemata</taxon>
        <taxon>Brachyura</taxon>
        <taxon>Eubrachyura</taxon>
        <taxon>Portunoidea</taxon>
        <taxon>Portunidae</taxon>
        <taxon>Portuninae</taxon>
        <taxon>Portunus</taxon>
    </lineage>
</organism>
<protein>
    <submittedName>
        <fullName evidence="1">Uncharacterized protein</fullName>
    </submittedName>
</protein>
<comment type="caution">
    <text evidence="1">The sequence shown here is derived from an EMBL/GenBank/DDBJ whole genome shotgun (WGS) entry which is preliminary data.</text>
</comment>
<keyword evidence="2" id="KW-1185">Reference proteome</keyword>
<proteinExistence type="predicted"/>
<name>A0A5B7F4C9_PORTR</name>
<dbReference type="EMBL" id="VSRR010004539">
    <property type="protein sequence ID" value="MPC39988.1"/>
    <property type="molecule type" value="Genomic_DNA"/>
</dbReference>